<evidence type="ECO:0000313" key="4">
    <source>
        <dbReference type="Proteomes" id="UP001152797"/>
    </source>
</evidence>
<evidence type="ECO:0000313" key="2">
    <source>
        <dbReference type="EMBL" id="CAI4016335.1"/>
    </source>
</evidence>
<name>A0A9P1DVC4_9DINO</name>
<comment type="caution">
    <text evidence="2">The sequence shown here is derived from an EMBL/GenBank/DDBJ whole genome shotgun (WGS) entry which is preliminary data.</text>
</comment>
<dbReference type="Proteomes" id="UP001152797">
    <property type="component" value="Unassembled WGS sequence"/>
</dbReference>
<proteinExistence type="predicted"/>
<gene>
    <name evidence="2" type="ORF">C1SCF055_LOCUS41087</name>
</gene>
<dbReference type="AlphaFoldDB" id="A0A9P1DVC4"/>
<feature type="compositionally biased region" description="Low complexity" evidence="1">
    <location>
        <begin position="204"/>
        <end position="219"/>
    </location>
</feature>
<reference evidence="2" key="1">
    <citation type="submission" date="2022-10" db="EMBL/GenBank/DDBJ databases">
        <authorList>
            <person name="Chen Y."/>
            <person name="Dougan E. K."/>
            <person name="Chan C."/>
            <person name="Rhodes N."/>
            <person name="Thang M."/>
        </authorList>
    </citation>
    <scope>NUCLEOTIDE SEQUENCE</scope>
</reference>
<protein>
    <submittedName>
        <fullName evidence="2">Uncharacterized protein</fullName>
    </submittedName>
</protein>
<evidence type="ECO:0000256" key="1">
    <source>
        <dbReference type="SAM" id="MobiDB-lite"/>
    </source>
</evidence>
<accession>A0A9P1DVC4</accession>
<keyword evidence="4" id="KW-1185">Reference proteome</keyword>
<reference evidence="3 4" key="2">
    <citation type="submission" date="2024-05" db="EMBL/GenBank/DDBJ databases">
        <authorList>
            <person name="Chen Y."/>
            <person name="Shah S."/>
            <person name="Dougan E. K."/>
            <person name="Thang M."/>
            <person name="Chan C."/>
        </authorList>
    </citation>
    <scope>NUCLEOTIDE SEQUENCE [LARGE SCALE GENOMIC DNA]</scope>
</reference>
<feature type="compositionally biased region" description="Basic and acidic residues" evidence="1">
    <location>
        <begin position="155"/>
        <end position="171"/>
    </location>
</feature>
<organism evidence="2">
    <name type="scientific">Cladocopium goreaui</name>
    <dbReference type="NCBI Taxonomy" id="2562237"/>
    <lineage>
        <taxon>Eukaryota</taxon>
        <taxon>Sar</taxon>
        <taxon>Alveolata</taxon>
        <taxon>Dinophyceae</taxon>
        <taxon>Suessiales</taxon>
        <taxon>Symbiodiniaceae</taxon>
        <taxon>Cladocopium</taxon>
    </lineage>
</organism>
<sequence length="335" mass="35874">MGPMDLVDSEPAPGVQEELSRFGRVLDSFSRRIQAVERRLMHTEGCQQAQELEIHEMRHVVDKVSKQEGLAKEAELSEGLVQLREQVRALIDFLAQAHVGARGFTASDVEDKKEGVENSAESLPPDGPRIAWQNAQSGANQRLRRVFSPPSFIPEPEKPESKEAKGADDQGPKSSKSVRVCPPAPSESDGTEKTTPQAAETMRASRASAPPASAQRSVSCGGGVPGVGTAYHSLGSRPCVRVLSGQISPAPPHLNGASTPAPTGPTPKAVALSGPYFNGLGMAPSPSQMVPMRCQRRSMPEQTAHLAPSSHSMQVRPTQMARPLPSFGVRPHYHV</sequence>
<dbReference type="EMBL" id="CAMXCT020006578">
    <property type="protein sequence ID" value="CAL1169710.1"/>
    <property type="molecule type" value="Genomic_DNA"/>
</dbReference>
<feature type="region of interest" description="Disordered" evidence="1">
    <location>
        <begin position="110"/>
        <end position="223"/>
    </location>
</feature>
<dbReference type="EMBL" id="CAMXCT030006578">
    <property type="protein sequence ID" value="CAL4803647.1"/>
    <property type="molecule type" value="Genomic_DNA"/>
</dbReference>
<evidence type="ECO:0000313" key="3">
    <source>
        <dbReference type="EMBL" id="CAL4803647.1"/>
    </source>
</evidence>
<dbReference type="EMBL" id="CAMXCT010006578">
    <property type="protein sequence ID" value="CAI4016335.1"/>
    <property type="molecule type" value="Genomic_DNA"/>
</dbReference>